<accession>A0A4T0X6V6</accession>
<keyword evidence="5" id="KW-0862">Zinc</keyword>
<dbReference type="PANTHER" id="PTHR24394:SF29">
    <property type="entry name" value="MYONEURIN"/>
    <property type="match status" value="1"/>
</dbReference>
<dbReference type="FunFam" id="3.30.160.60:FF:001732">
    <property type="entry name" value="Zgc:162936"/>
    <property type="match status" value="1"/>
</dbReference>
<evidence type="ECO:0000256" key="7">
    <source>
        <dbReference type="PROSITE-ProRule" id="PRU00042"/>
    </source>
</evidence>
<evidence type="ECO:0000313" key="10">
    <source>
        <dbReference type="EMBL" id="TID31248.1"/>
    </source>
</evidence>
<dbReference type="GO" id="GO:0045893">
    <property type="term" value="P:positive regulation of DNA-templated transcription"/>
    <property type="evidence" value="ECO:0007669"/>
    <property type="project" value="UniProtKB-ARBA"/>
</dbReference>
<dbReference type="OrthoDB" id="8117402at2759"/>
<sequence length="337" mass="38360">MTDSSMSEIDRLSTLSEVGIQNLRSNNELTGNNKQQPIIDTQTTINQQSSRSYNLMDSNIHNSSISPELDTISLSQAQNDGSPDSKSEGKYHCAVCNNSFSRKQNLKAHLVTHTEKKPYLCGHCGFSFRRPYDLRRHERIHTDEKPFTCVVCNKTFPRKDALNRHTKSSKGCHLKGRSFSEGKSIRDHQKKKAIKNRDIQVSFDNHDESDTNNENNFFLQEALQESRRFGENETKFKGPESLDIPDTDSNNGSPQMELAKLNPIPLKTIFANILAETMSSKSELDSFSDAIEGKMPLQLSEAQMQVLKLIMEKLHNLDTRVTVIEQLLRERINYLPN</sequence>
<evidence type="ECO:0000256" key="5">
    <source>
        <dbReference type="ARBA" id="ARBA00022833"/>
    </source>
</evidence>
<dbReference type="GO" id="GO:0043565">
    <property type="term" value="F:sequence-specific DNA binding"/>
    <property type="evidence" value="ECO:0007669"/>
    <property type="project" value="UniProtKB-ARBA"/>
</dbReference>
<dbReference type="EMBL" id="SELW01000039">
    <property type="protein sequence ID" value="TID31248.1"/>
    <property type="molecule type" value="Genomic_DNA"/>
</dbReference>
<feature type="domain" description="C2H2-type" evidence="9">
    <location>
        <begin position="147"/>
        <end position="178"/>
    </location>
</feature>
<keyword evidence="6" id="KW-0539">Nucleus</keyword>
<dbReference type="Gene3D" id="3.30.160.60">
    <property type="entry name" value="Classic Zinc Finger"/>
    <property type="match status" value="3"/>
</dbReference>
<dbReference type="PANTHER" id="PTHR24394">
    <property type="entry name" value="ZINC FINGER PROTEIN"/>
    <property type="match status" value="1"/>
</dbReference>
<dbReference type="FunFam" id="3.30.160.60:FF:000145">
    <property type="entry name" value="Zinc finger protein 574"/>
    <property type="match status" value="1"/>
</dbReference>
<comment type="subcellular location">
    <subcellularLocation>
        <location evidence="1">Nucleus</location>
    </subcellularLocation>
</comment>
<dbReference type="FunFam" id="3.30.160.60:FF:000630">
    <property type="entry name" value="Zinc finger protein 180"/>
    <property type="match status" value="1"/>
</dbReference>
<evidence type="ECO:0000256" key="1">
    <source>
        <dbReference type="ARBA" id="ARBA00004123"/>
    </source>
</evidence>
<dbReference type="PROSITE" id="PS50157">
    <property type="entry name" value="ZINC_FINGER_C2H2_2"/>
    <property type="match status" value="3"/>
</dbReference>
<evidence type="ECO:0000256" key="2">
    <source>
        <dbReference type="ARBA" id="ARBA00022723"/>
    </source>
</evidence>
<name>A0A4T0X6V6_9ASCO</name>
<gene>
    <name evidence="10" type="ORF">CANINC_000191</name>
</gene>
<keyword evidence="2" id="KW-0479">Metal-binding</keyword>
<proteinExistence type="predicted"/>
<feature type="region of interest" description="Disordered" evidence="8">
    <location>
        <begin position="229"/>
        <end position="253"/>
    </location>
</feature>
<dbReference type="Pfam" id="PF00096">
    <property type="entry name" value="zf-C2H2"/>
    <property type="match status" value="3"/>
</dbReference>
<dbReference type="STRING" id="52247.A0A4T0X6V6"/>
<evidence type="ECO:0000256" key="8">
    <source>
        <dbReference type="SAM" id="MobiDB-lite"/>
    </source>
</evidence>
<reference evidence="10 11" key="1">
    <citation type="journal article" date="2019" name="Front. Genet.">
        <title>Whole-Genome Sequencing of the Opportunistic Yeast Pathogen Candida inconspicua Uncovers Its Hybrid Origin.</title>
        <authorList>
            <person name="Mixao V."/>
            <person name="Hansen A.P."/>
            <person name="Saus E."/>
            <person name="Boekhout T."/>
            <person name="Lass-Florl C."/>
            <person name="Gabaldon T."/>
        </authorList>
    </citation>
    <scope>NUCLEOTIDE SEQUENCE [LARGE SCALE GENOMIC DNA]</scope>
    <source>
        <strain evidence="10 11">CBS 180</strain>
    </source>
</reference>
<organism evidence="10 11">
    <name type="scientific">Pichia inconspicua</name>
    <dbReference type="NCBI Taxonomy" id="52247"/>
    <lineage>
        <taxon>Eukaryota</taxon>
        <taxon>Fungi</taxon>
        <taxon>Dikarya</taxon>
        <taxon>Ascomycota</taxon>
        <taxon>Saccharomycotina</taxon>
        <taxon>Pichiomycetes</taxon>
        <taxon>Pichiales</taxon>
        <taxon>Pichiaceae</taxon>
        <taxon>Pichia</taxon>
    </lineage>
</organism>
<dbReference type="GO" id="GO:0008270">
    <property type="term" value="F:zinc ion binding"/>
    <property type="evidence" value="ECO:0007669"/>
    <property type="project" value="UniProtKB-KW"/>
</dbReference>
<feature type="domain" description="C2H2-type" evidence="9">
    <location>
        <begin position="91"/>
        <end position="118"/>
    </location>
</feature>
<evidence type="ECO:0000256" key="4">
    <source>
        <dbReference type="ARBA" id="ARBA00022771"/>
    </source>
</evidence>
<feature type="domain" description="C2H2-type" evidence="9">
    <location>
        <begin position="119"/>
        <end position="146"/>
    </location>
</feature>
<dbReference type="InterPro" id="IPR013087">
    <property type="entry name" value="Znf_C2H2_type"/>
</dbReference>
<keyword evidence="3" id="KW-0677">Repeat</keyword>
<evidence type="ECO:0000259" key="9">
    <source>
        <dbReference type="PROSITE" id="PS50157"/>
    </source>
</evidence>
<dbReference type="GO" id="GO:0005694">
    <property type="term" value="C:chromosome"/>
    <property type="evidence" value="ECO:0007669"/>
    <property type="project" value="UniProtKB-ARBA"/>
</dbReference>
<protein>
    <recommendedName>
        <fullName evidence="9">C2H2-type domain-containing protein</fullName>
    </recommendedName>
</protein>
<evidence type="ECO:0000256" key="6">
    <source>
        <dbReference type="ARBA" id="ARBA00023242"/>
    </source>
</evidence>
<dbReference type="SUPFAM" id="SSF57667">
    <property type="entry name" value="beta-beta-alpha zinc fingers"/>
    <property type="match status" value="2"/>
</dbReference>
<dbReference type="InterPro" id="IPR036236">
    <property type="entry name" value="Znf_C2H2_sf"/>
</dbReference>
<evidence type="ECO:0000313" key="11">
    <source>
        <dbReference type="Proteomes" id="UP000307173"/>
    </source>
</evidence>
<dbReference type="AlphaFoldDB" id="A0A4T0X6V6"/>
<keyword evidence="11" id="KW-1185">Reference proteome</keyword>
<keyword evidence="4 7" id="KW-0863">Zinc-finger</keyword>
<dbReference type="Proteomes" id="UP000307173">
    <property type="component" value="Unassembled WGS sequence"/>
</dbReference>
<comment type="caution">
    <text evidence="10">The sequence shown here is derived from an EMBL/GenBank/DDBJ whole genome shotgun (WGS) entry which is preliminary data.</text>
</comment>
<dbReference type="SMART" id="SM00355">
    <property type="entry name" value="ZnF_C2H2"/>
    <property type="match status" value="3"/>
</dbReference>
<dbReference type="GO" id="GO:0000981">
    <property type="term" value="F:DNA-binding transcription factor activity, RNA polymerase II-specific"/>
    <property type="evidence" value="ECO:0007669"/>
    <property type="project" value="TreeGrafter"/>
</dbReference>
<dbReference type="PROSITE" id="PS00028">
    <property type="entry name" value="ZINC_FINGER_C2H2_1"/>
    <property type="match status" value="2"/>
</dbReference>
<evidence type="ECO:0000256" key="3">
    <source>
        <dbReference type="ARBA" id="ARBA00022737"/>
    </source>
</evidence>
<feature type="compositionally biased region" description="Basic and acidic residues" evidence="8">
    <location>
        <begin position="229"/>
        <end position="240"/>
    </location>
</feature>
<dbReference type="GO" id="GO:0005634">
    <property type="term" value="C:nucleus"/>
    <property type="evidence" value="ECO:0007669"/>
    <property type="project" value="UniProtKB-SubCell"/>
</dbReference>